<dbReference type="InterPro" id="IPR036485">
    <property type="entry name" value="Glu_synth_asu_C_sf"/>
</dbReference>
<dbReference type="SUPFAM" id="SSF69336">
    <property type="entry name" value="Alpha subunit of glutamate synthase, C-terminal domain"/>
    <property type="match status" value="1"/>
</dbReference>
<feature type="non-terminal residue" evidence="2">
    <location>
        <position position="1"/>
    </location>
</feature>
<dbReference type="Proteomes" id="UP000003465">
    <property type="component" value="Unassembled WGS sequence"/>
</dbReference>
<reference evidence="2 3" key="1">
    <citation type="journal article" date="2011" name="PLoS Pathog.">
        <title>Dynamic evolution of pathogenicity revealed by sequencing and comparative genomics of 19 Pseudomonas syringae isolates.</title>
        <authorList>
            <person name="Baltrus D.A."/>
            <person name="Nishimura M.T."/>
            <person name="Romanchuk A."/>
            <person name="Chang J.H."/>
            <person name="Mukhtar M.S."/>
            <person name="Cherkis K."/>
            <person name="Roach J."/>
            <person name="Grant S.R."/>
            <person name="Jones C.D."/>
            <person name="Dangl J.L."/>
        </authorList>
    </citation>
    <scope>NUCLEOTIDE SEQUENCE [LARGE SCALE GENOMIC DNA]</scope>
    <source>
        <strain evidence="2 3">301020</strain>
    </source>
</reference>
<protein>
    <recommendedName>
        <fullName evidence="1">Glutamate synthase alpha subunit C-terminal domain-containing protein</fullName>
    </recommendedName>
</protein>
<evidence type="ECO:0000313" key="3">
    <source>
        <dbReference type="Proteomes" id="UP000003465"/>
    </source>
</evidence>
<dbReference type="Pfam" id="PF01493">
    <property type="entry name" value="GXGXG"/>
    <property type="match status" value="1"/>
</dbReference>
<dbReference type="GO" id="GO:0016491">
    <property type="term" value="F:oxidoreductase activity"/>
    <property type="evidence" value="ECO:0007669"/>
    <property type="project" value="InterPro"/>
</dbReference>
<organism evidence="2 3">
    <name type="scientific">Pseudomonas amygdali pv. mori str. 301020</name>
    <dbReference type="NCBI Taxonomy" id="629261"/>
    <lineage>
        <taxon>Bacteria</taxon>
        <taxon>Pseudomonadati</taxon>
        <taxon>Pseudomonadota</taxon>
        <taxon>Gammaproteobacteria</taxon>
        <taxon>Pseudomonadales</taxon>
        <taxon>Pseudomonadaceae</taxon>
        <taxon>Pseudomonas</taxon>
        <taxon>Pseudomonas amygdali</taxon>
    </lineage>
</organism>
<feature type="domain" description="Glutamate synthase alpha subunit C-terminal" evidence="1">
    <location>
        <begin position="1"/>
        <end position="33"/>
    </location>
</feature>
<dbReference type="EMBL" id="AEAG01003097">
    <property type="protein sequence ID" value="EGH26951.1"/>
    <property type="molecule type" value="Genomic_DNA"/>
</dbReference>
<dbReference type="AlphaFoldDB" id="A0A656GN52"/>
<proteinExistence type="predicted"/>
<evidence type="ECO:0000259" key="1">
    <source>
        <dbReference type="Pfam" id="PF01493"/>
    </source>
</evidence>
<dbReference type="InterPro" id="IPR002489">
    <property type="entry name" value="Glu_synth_asu_C"/>
</dbReference>
<accession>A0A656GN52</accession>
<sequence>FKTNESAIIGNTCLYGATGGKLFAAGTAGGGFAG</sequence>
<gene>
    <name evidence="2" type="ORF">PSYMO_37906</name>
</gene>
<dbReference type="Gene3D" id="2.160.20.60">
    <property type="entry name" value="Glutamate synthase, alpha subunit, C-terminal domain"/>
    <property type="match status" value="1"/>
</dbReference>
<evidence type="ECO:0000313" key="2">
    <source>
        <dbReference type="EMBL" id="EGH26951.1"/>
    </source>
</evidence>
<comment type="caution">
    <text evidence="2">The sequence shown here is derived from an EMBL/GenBank/DDBJ whole genome shotgun (WGS) entry which is preliminary data.</text>
</comment>
<feature type="non-terminal residue" evidence="2">
    <location>
        <position position="34"/>
    </location>
</feature>
<name>A0A656GN52_PSEA0</name>